<dbReference type="SMART" id="SM01294">
    <property type="entry name" value="PKS_PP_betabranch"/>
    <property type="match status" value="2"/>
</dbReference>
<dbReference type="SUPFAM" id="SSF51735">
    <property type="entry name" value="NAD(P)-binding Rossmann-fold domains"/>
    <property type="match status" value="4"/>
</dbReference>
<dbReference type="PROSITE" id="PS52004">
    <property type="entry name" value="KS3_2"/>
    <property type="match status" value="2"/>
</dbReference>
<organism evidence="13 14">
    <name type="scientific">Actinoplanes palleronii</name>
    <dbReference type="NCBI Taxonomy" id="113570"/>
    <lineage>
        <taxon>Bacteria</taxon>
        <taxon>Bacillati</taxon>
        <taxon>Actinomycetota</taxon>
        <taxon>Actinomycetes</taxon>
        <taxon>Micromonosporales</taxon>
        <taxon>Micromonosporaceae</taxon>
        <taxon>Actinoplanes</taxon>
    </lineage>
</organism>
<evidence type="ECO:0000256" key="5">
    <source>
        <dbReference type="ARBA" id="ARBA00022679"/>
    </source>
</evidence>
<dbReference type="Gene3D" id="1.10.1200.10">
    <property type="entry name" value="ACP-like"/>
    <property type="match status" value="2"/>
</dbReference>
<keyword evidence="6" id="KW-0045">Antibiotic biosynthesis</keyword>
<feature type="domain" description="Carrier" evidence="10">
    <location>
        <begin position="1615"/>
        <end position="1690"/>
    </location>
</feature>
<feature type="region of interest" description="N-terminal hotdog fold" evidence="9">
    <location>
        <begin position="898"/>
        <end position="1025"/>
    </location>
</feature>
<feature type="domain" description="Carrier" evidence="10">
    <location>
        <begin position="3094"/>
        <end position="3169"/>
    </location>
</feature>
<dbReference type="SMART" id="SM00827">
    <property type="entry name" value="PKS_AT"/>
    <property type="match status" value="2"/>
</dbReference>
<dbReference type="InterPro" id="IPR036736">
    <property type="entry name" value="ACP-like_sf"/>
</dbReference>
<dbReference type="SUPFAM" id="SSF47336">
    <property type="entry name" value="ACP-like"/>
    <property type="match status" value="2"/>
</dbReference>
<evidence type="ECO:0000256" key="8">
    <source>
        <dbReference type="ARBA" id="ARBA00023315"/>
    </source>
</evidence>
<dbReference type="Gene3D" id="3.30.70.3290">
    <property type="match status" value="2"/>
</dbReference>
<accession>A0ABQ4BS70</accession>
<dbReference type="PANTHER" id="PTHR43775">
    <property type="entry name" value="FATTY ACID SYNTHASE"/>
    <property type="match status" value="1"/>
</dbReference>
<evidence type="ECO:0000256" key="7">
    <source>
        <dbReference type="ARBA" id="ARBA00023268"/>
    </source>
</evidence>
<dbReference type="InterPro" id="IPR049900">
    <property type="entry name" value="PKS_mFAS_DH"/>
</dbReference>
<feature type="active site" description="Proton donor; for dehydratase activity" evidence="9">
    <location>
        <position position="1096"/>
    </location>
</feature>
<dbReference type="InterPro" id="IPR006162">
    <property type="entry name" value="Ppantetheine_attach_site"/>
</dbReference>
<dbReference type="SUPFAM" id="SSF52151">
    <property type="entry name" value="FabD/lysophospholipase-like"/>
    <property type="match status" value="2"/>
</dbReference>
<dbReference type="InterPro" id="IPR050091">
    <property type="entry name" value="PKS_NRPS_Biosynth_Enz"/>
</dbReference>
<dbReference type="Pfam" id="PF00550">
    <property type="entry name" value="PP-binding"/>
    <property type="match status" value="2"/>
</dbReference>
<dbReference type="PROSITE" id="PS00012">
    <property type="entry name" value="PHOSPHOPANTETHEINE"/>
    <property type="match status" value="2"/>
</dbReference>
<evidence type="ECO:0000256" key="6">
    <source>
        <dbReference type="ARBA" id="ARBA00023194"/>
    </source>
</evidence>
<comment type="cofactor">
    <cofactor evidence="1">
        <name>pantetheine 4'-phosphate</name>
        <dbReference type="ChEBI" id="CHEBI:47942"/>
    </cofactor>
</comment>
<gene>
    <name evidence="13" type="primary">rifE</name>
    <name evidence="13" type="ORF">Apa02nite_096470</name>
</gene>
<dbReference type="SUPFAM" id="SSF53901">
    <property type="entry name" value="Thiolase-like"/>
    <property type="match status" value="2"/>
</dbReference>
<evidence type="ECO:0000313" key="13">
    <source>
        <dbReference type="EMBL" id="GIE73539.1"/>
    </source>
</evidence>
<dbReference type="InterPro" id="IPR018201">
    <property type="entry name" value="Ketoacyl_synth_AS"/>
</dbReference>
<dbReference type="EMBL" id="BOMS01000178">
    <property type="protein sequence ID" value="GIE73539.1"/>
    <property type="molecule type" value="Genomic_DNA"/>
</dbReference>
<keyword evidence="14" id="KW-1185">Reference proteome</keyword>
<dbReference type="SMART" id="SM00822">
    <property type="entry name" value="PKS_KR"/>
    <property type="match status" value="2"/>
</dbReference>
<evidence type="ECO:0000256" key="9">
    <source>
        <dbReference type="PROSITE-ProRule" id="PRU01363"/>
    </source>
</evidence>
<dbReference type="CDD" id="cd08952">
    <property type="entry name" value="KR_1_SDR_x"/>
    <property type="match status" value="1"/>
</dbReference>
<dbReference type="InterPro" id="IPR014043">
    <property type="entry name" value="Acyl_transferase_dom"/>
</dbReference>
<dbReference type="Proteomes" id="UP000624709">
    <property type="component" value="Unassembled WGS sequence"/>
</dbReference>
<dbReference type="CDD" id="cd00833">
    <property type="entry name" value="PKS"/>
    <property type="match status" value="2"/>
</dbReference>
<dbReference type="Gene3D" id="3.10.129.110">
    <property type="entry name" value="Polyketide synthase dehydratase"/>
    <property type="match status" value="1"/>
</dbReference>
<evidence type="ECO:0000256" key="3">
    <source>
        <dbReference type="ARBA" id="ARBA00022450"/>
    </source>
</evidence>
<keyword evidence="4" id="KW-0597">Phosphoprotein</keyword>
<sequence length="3247" mass="334779">MDTEAKLRDYLKRATTDLRQARRDLLDVQEKATEPVAIVGMACRYPGGVRTPEQLGDLLDAGRDAITGFPGDRGWDVADGDFALQGGFLDDAGSFDPAVFGISPREALAMDPQQRLLLECAWEAFERAGLDPLGVKGTRTGVFAGVMYHDYAAQLSTLPEGVEGYLATGTSGSVVSGRVAYTFGLEGPALTIDTACSSSLVALHLAVQALRRGECSMALAAGVTVMASPSTFVEFARQGGLAGDGRCKPFAAAADGTGWSEGAGLLLVERLSDAERLGHPILAVIRGSAVNQDGASNGLTAPNGPSQQRVIRDALADAGLTPDQVDAVEAHGTGTRLGDPIEAQALLAAYGRDRTTPLRLGSLKSNLGHTQAAAGVGGIIKLVEALRRGVLPRTLHVDAPSPHIDWSTGALQLLTEASPWPTGETPRRAAVSSFGFSGTNAHIVIEEPPATVSTPDAGDDLTPVVPLPLAGADQQGLAAQAASVREHLATTGAPLADLAATLATRAGLPSRAVAWDAAGLDAVAAGLGPVAGSPLGSTDVVFVYPGQGGQWLHMAAGLLDTPAFADRLRECDQALAPLTGFSVEQVLRGTDEWLTRVEVVQPVLWAVGVALTAWWESFGVVPAAVLGHSQGEVAAAVAAGALSVRDGARVVAARSRALVDLDGTGGMASIGAPADEVESWLAAEQPGLVVAAVNSPDQVVVAGERPALESFVAWCDARGVRARLVEVGYASHSPRVEPVHDAVLAGLTGVRGATPRIPWYSTVTGEQVTEAVGPEYWWSNLREPVRFAPVVRQLAEDGFRLFAEVSGHPVLTLALEQCAPGAGVWGTLRRGEDGPAARIRALGEAWVRGSTVDWRAWPVRGRWLAGLPTYPFQRQHFWLTSAPGAGDLTEAGLDGTGHPLLAAAVLLPDSGTVVFTGHVSRRTHAWLTDHEVLGSVLVPGAALADLALAAGEWTGAPHVEELLLQAPLALPETGGADLRVTVTEPEPGTVRRTVTIHSRAATPTSTDGQWTLHATGTLRPADPAAAPADLPWPPADAEPVDAAALYAALAGTGLAYGPAFQCLRRAWRRDGEILAEITLPEGLDTDGYGVHPALFDACLHALAAGGLVSGDDALLPFAFRDLRLHAVGAAELRVRLTPAEGTDTVRLTAADSTGSPVLTIEALTVRPVTSDRLGAAPALPLYTLTWADTGTPAAASTPLPVMTPTSHTSLLGSLVGRDDDVIVLDCADAGLADAAAVRDLTARVLDVLQRFLADDGGHLVVRTDGAVAAAAGDTVGDLAAAAVWGLVRSAQSEHPGRLTLADTPALDLIPAVLATGHPQVAVRDGRILVPRVARDATAPDGALPDLTGGTVVVTGATGTLGRLVTRHLVAAHGVRDLLLLSRSGGGEAPDGVDVRMVACDVTDRAALDAALAGLTVSAVVHTAGVLDDALLADLTPDRLDAVLRPKVDAAWNLHDATAGHPVAAFLLFSSAAGLLGNAGQANYAAANAFTDAFAAFRHAHGLPATSLAWGLWETDAGMAGSLTDADRRRLRRGGVLPLTPEQGLALFDASLRTGAALTVPLALSLPALRATAESGLLPPVLSGLVRTGLRRAATAADPGAFAQRLAGLTGAEREQTAVELVRGTVAAVLGFASGSAIDGNRALRDLGFDSLTAVELRNRLQLATGLTLPATLAFDYPNARAIALFLLDRALGAAAAAPVVAAVAGRADEPIAVIGMACRFPGGVRSPEELWQLLDGEVDAISGFPTDRGWDLSATGFTRQGGFLYDAGEFDAGLFGISPREALAMDPQQRLLLEISWEAFERAGLDPLGQRGTRAGVFAGLMYHDYGTALTTLPAGVEGYRATGVSGSVVSGRVAYVFGLEGPALTIDTACSSSLVTLHLAAESLRRGECDIALAGGVSVMANPGTFVEVARQGGSAADGRCKPFSAAADGATWSEGAGVLLVERLSDAQRLGHPILAVMRGSAVNSDGASNGLTAPNGPSQQRVIRSALASAGLTPQDVDAVEAHGTGTTLGDPIEAQALLAAYGQDRTEPLLLGSVKSNLGHTQAAAGVAGLIKMILALGHGSLPRSLHIDAPSPHIDWSSGAVELLTSARDWPAVDRPRRAGVSSFGISGTNAHVILEQAPPVAEVPENPSLPVVPLLLSGRDGAALAGQARRLDTYLREVSGVPVTDVAHTLAGRARLEHRAVALDPAGVGALADGRPSAAVVTGVAGPPGGVVFVFPGQGSQWAGMAAGLLDRSTAFTERLRACDAALGQHLDYSVEAVLRQHPQAPDLDRLDVVQPVLFAVMVSLAAWWAQHGVTPAAVVGHSQGEIAAACVAGALSLDDAARIVALRSREMMSIAGAGAMLSVAAAEADVAALIAALGIGGLEIAAVNGPAAVIVAGDTTGVDALAAACEAGGVRARRIKASAAGHTAQVDVLRERVLELLAPVRAGTARIPWYSTVAAEPWTLADGAGYWYDNMRRPVRFAAAVQRLLADGYRHFLEVSPHPVLTAGLQDVAAAEAATVAATGTLRRDEDGPEREIRALAEAWTGGVPVDWSAVLPGRRYAPGVPTYAFQHQHYWLVDAPGAAGAGEDGDFWAAVDADDPALLARTLGVAADVLESVLPALAGWRRTRRERSQVDDWRFRIAFTPLPEPEPARLSGTWLVLHAAGSGAGEVPRLLAAAGAQVETGTDVAALSAGPWAGVVSLLAMGDDDEAVLGTLALMREYGGTPAPLWILTQGGVAALPGDPPSRLAPAQVWALARTFALEHPESWGGVLDLPVTVDDRAAARIVAVLAGLAGEDQVAVRSTGVLARRLLPAPAAAGTPLWEPHGTVLITGGTGALGAHVARWAASSGAGHVVLTSRRGEDAPGARELAEQLSATGVRVTIAACDTADRDQVAKLLADLPEPVTALIHAAGTLAPLLLADSSAEDLDFVRAGKVDGAVHLLELLDPAHLEQVVLFSSNAGVWGSARQGVYGAANAALDALAEQARHRGLPVTSVAWGLWDGGGMAGDTGGEDYMRKRGFRAMAPEAAILAMRQAAGAGDTFLAVADVDWATFAPAFAFARSRPLIADLPAVRALAATAEQPPAADAGAAVRGQLAAAPAHQHEQIVLDLVRAHAAAVLGHDGPDAVDARRPFKEFGFDSLTAVDLRNRLSAATGIALPATLVFDHPTPVAVARLLQDQLSGSGTAGPETVLATLDQLSAALTATADDTALRLRVGMRLRALLDDLDDRSDQAPDSVSERLESASADDVFRFIDELGV</sequence>
<evidence type="ECO:0000256" key="4">
    <source>
        <dbReference type="ARBA" id="ARBA00022553"/>
    </source>
</evidence>
<dbReference type="Gene3D" id="3.40.366.10">
    <property type="entry name" value="Malonyl-Coenzyme A Acyl Carrier Protein, domain 2"/>
    <property type="match status" value="2"/>
</dbReference>
<dbReference type="InterPro" id="IPR042104">
    <property type="entry name" value="PKS_dehydratase_sf"/>
</dbReference>
<dbReference type="SUPFAM" id="SSF101173">
    <property type="entry name" value="Docking domain B of the erythromycin polyketide synthase (DEBS)"/>
    <property type="match status" value="1"/>
</dbReference>
<dbReference type="InterPro" id="IPR014031">
    <property type="entry name" value="Ketoacyl_synth_C"/>
</dbReference>
<dbReference type="PROSITE" id="PS52019">
    <property type="entry name" value="PKS_MFAS_DH"/>
    <property type="match status" value="1"/>
</dbReference>
<dbReference type="PANTHER" id="PTHR43775:SF51">
    <property type="entry name" value="INACTIVE PHENOLPHTHIOCEROL SYNTHESIS POLYKETIDE SYNTHASE TYPE I PKS1-RELATED"/>
    <property type="match status" value="1"/>
</dbReference>
<dbReference type="InterPro" id="IPR016035">
    <property type="entry name" value="Acyl_Trfase/lysoPLipase"/>
</dbReference>
<dbReference type="InterPro" id="IPR016039">
    <property type="entry name" value="Thiolase-like"/>
</dbReference>
<evidence type="ECO:0000313" key="14">
    <source>
        <dbReference type="Proteomes" id="UP000624709"/>
    </source>
</evidence>
<dbReference type="InterPro" id="IPR020807">
    <property type="entry name" value="PKS_DH"/>
</dbReference>
<dbReference type="SMART" id="SM00826">
    <property type="entry name" value="PKS_DH"/>
    <property type="match status" value="1"/>
</dbReference>
<dbReference type="Pfam" id="PF02801">
    <property type="entry name" value="Ketoacyl-synt_C"/>
    <property type="match status" value="2"/>
</dbReference>
<comment type="pathway">
    <text evidence="2">Antibiotic biosynthesis.</text>
</comment>
<dbReference type="Pfam" id="PF00698">
    <property type="entry name" value="Acyl_transf_1"/>
    <property type="match status" value="2"/>
</dbReference>
<feature type="region of interest" description="C-terminal hotdog fold" evidence="9">
    <location>
        <begin position="1037"/>
        <end position="1174"/>
    </location>
</feature>
<keyword evidence="5" id="KW-0808">Transferase</keyword>
<dbReference type="Pfam" id="PF14765">
    <property type="entry name" value="PS-DH"/>
    <property type="match status" value="1"/>
</dbReference>
<dbReference type="InterPro" id="IPR049552">
    <property type="entry name" value="PKS_DH_N"/>
</dbReference>
<dbReference type="InterPro" id="IPR049551">
    <property type="entry name" value="PKS_DH_C"/>
</dbReference>
<keyword evidence="8" id="KW-0012">Acyltransferase</keyword>
<dbReference type="Gene3D" id="3.40.50.720">
    <property type="entry name" value="NAD(P)-binding Rossmann-like Domain"/>
    <property type="match status" value="2"/>
</dbReference>
<dbReference type="InterPro" id="IPR001227">
    <property type="entry name" value="Ac_transferase_dom_sf"/>
</dbReference>
<evidence type="ECO:0000259" key="12">
    <source>
        <dbReference type="PROSITE" id="PS52019"/>
    </source>
</evidence>
<dbReference type="Pfam" id="PF18369">
    <property type="entry name" value="PKS_DE"/>
    <property type="match status" value="1"/>
</dbReference>
<feature type="domain" description="PKS/mFAS DH" evidence="12">
    <location>
        <begin position="898"/>
        <end position="1174"/>
    </location>
</feature>
<dbReference type="PROSITE" id="PS50075">
    <property type="entry name" value="CARRIER"/>
    <property type="match status" value="2"/>
</dbReference>
<dbReference type="SUPFAM" id="SSF55048">
    <property type="entry name" value="Probable ACP-binding domain of malonyl-CoA ACP transacylase"/>
    <property type="match status" value="2"/>
</dbReference>
<dbReference type="InterPro" id="IPR057326">
    <property type="entry name" value="KR_dom"/>
</dbReference>
<evidence type="ECO:0000259" key="11">
    <source>
        <dbReference type="PROSITE" id="PS52004"/>
    </source>
</evidence>
<dbReference type="Pfam" id="PF16197">
    <property type="entry name" value="KAsynt_C_assoc"/>
    <property type="match status" value="2"/>
</dbReference>
<dbReference type="InterPro" id="IPR041618">
    <property type="entry name" value="PKS_DE"/>
</dbReference>
<dbReference type="Gene3D" id="6.10.140.1830">
    <property type="match status" value="1"/>
</dbReference>
<dbReference type="InterPro" id="IPR036291">
    <property type="entry name" value="NAD(P)-bd_dom_sf"/>
</dbReference>
<reference evidence="13 14" key="1">
    <citation type="submission" date="2021-01" db="EMBL/GenBank/DDBJ databases">
        <title>Whole genome shotgun sequence of Actinoplanes palleronii NBRC 14916.</title>
        <authorList>
            <person name="Komaki H."/>
            <person name="Tamura T."/>
        </authorList>
    </citation>
    <scope>NUCLEOTIDE SEQUENCE [LARGE SCALE GENOMIC DNA]</scope>
    <source>
        <strain evidence="13 14">NBRC 14916</strain>
    </source>
</reference>
<dbReference type="InterPro" id="IPR009081">
    <property type="entry name" value="PP-bd_ACP"/>
</dbReference>
<feature type="domain" description="Ketosynthase family 3 (KS3)" evidence="11">
    <location>
        <begin position="1708"/>
        <end position="2122"/>
    </location>
</feature>
<dbReference type="InterPro" id="IPR016036">
    <property type="entry name" value="Malonyl_transacylase_ACP-bd"/>
</dbReference>
<dbReference type="InterPro" id="IPR020806">
    <property type="entry name" value="PKS_PP-bd"/>
</dbReference>
<name>A0ABQ4BS70_9ACTN</name>
<evidence type="ECO:0000259" key="10">
    <source>
        <dbReference type="PROSITE" id="PS50075"/>
    </source>
</evidence>
<evidence type="ECO:0000256" key="1">
    <source>
        <dbReference type="ARBA" id="ARBA00001957"/>
    </source>
</evidence>
<dbReference type="PROSITE" id="PS00606">
    <property type="entry name" value="KS3_1"/>
    <property type="match status" value="2"/>
</dbReference>
<dbReference type="SMART" id="SM00825">
    <property type="entry name" value="PKS_KS"/>
    <property type="match status" value="2"/>
</dbReference>
<dbReference type="CDD" id="cd08956">
    <property type="entry name" value="KR_3_FAS_SDR_x"/>
    <property type="match status" value="1"/>
</dbReference>
<dbReference type="Pfam" id="PF21089">
    <property type="entry name" value="PKS_DH_N"/>
    <property type="match status" value="1"/>
</dbReference>
<dbReference type="Pfam" id="PF08990">
    <property type="entry name" value="Docking"/>
    <property type="match status" value="1"/>
</dbReference>
<proteinExistence type="predicted"/>
<dbReference type="InterPro" id="IPR013968">
    <property type="entry name" value="PKS_KR"/>
</dbReference>
<keyword evidence="3" id="KW-0596">Phosphopantetheine</keyword>
<keyword evidence="7" id="KW-0511">Multifunctional enzyme</keyword>
<dbReference type="InterPro" id="IPR036299">
    <property type="entry name" value="Polyketide_synth_docking_sf"/>
</dbReference>
<dbReference type="Pfam" id="PF08659">
    <property type="entry name" value="KR"/>
    <property type="match status" value="2"/>
</dbReference>
<dbReference type="SMART" id="SM00823">
    <property type="entry name" value="PKS_PP"/>
    <property type="match status" value="2"/>
</dbReference>
<feature type="active site" description="Proton acceptor; for dehydratase activity" evidence="9">
    <location>
        <position position="930"/>
    </location>
</feature>
<dbReference type="InterPro" id="IPR014030">
    <property type="entry name" value="Ketoacyl_synth_N"/>
</dbReference>
<dbReference type="InterPro" id="IPR032821">
    <property type="entry name" value="PKS_assoc"/>
</dbReference>
<feature type="domain" description="Ketosynthase family 3 (KS3)" evidence="11">
    <location>
        <begin position="33"/>
        <end position="447"/>
    </location>
</feature>
<protein>
    <submittedName>
        <fullName evidence="13">Polyketide synthase</fullName>
    </submittedName>
</protein>
<comment type="caution">
    <text evidence="13">The sequence shown here is derived from an EMBL/GenBank/DDBJ whole genome shotgun (WGS) entry which is preliminary data.</text>
</comment>
<evidence type="ECO:0000256" key="2">
    <source>
        <dbReference type="ARBA" id="ARBA00004792"/>
    </source>
</evidence>
<dbReference type="NCBIfam" id="NF045894">
    <property type="entry name" value="PKS_plus_SDR"/>
    <property type="match status" value="1"/>
</dbReference>
<dbReference type="Pfam" id="PF00109">
    <property type="entry name" value="ketoacyl-synt"/>
    <property type="match status" value="2"/>
</dbReference>
<dbReference type="InterPro" id="IPR015083">
    <property type="entry name" value="NorB/c/GfsB-D-like_docking"/>
</dbReference>
<dbReference type="InterPro" id="IPR020841">
    <property type="entry name" value="PKS_Beta-ketoAc_synthase_dom"/>
</dbReference>
<dbReference type="Gene3D" id="3.40.47.10">
    <property type="match status" value="2"/>
</dbReference>